<dbReference type="Proteomes" id="UP000685013">
    <property type="component" value="Chromosome 2"/>
</dbReference>
<reference evidence="1 2" key="1">
    <citation type="journal article" date="2021" name="Hortic Res">
        <title>The domestication of Cucurbita argyrosperma as revealed by the genome of its wild relative.</title>
        <authorList>
            <person name="Barrera-Redondo J."/>
            <person name="Sanchez-de la Vega G."/>
            <person name="Aguirre-Liguori J.A."/>
            <person name="Castellanos-Morales G."/>
            <person name="Gutierrez-Guerrero Y.T."/>
            <person name="Aguirre-Dugua X."/>
            <person name="Aguirre-Planter E."/>
            <person name="Tenaillon M.I."/>
            <person name="Lira-Saade R."/>
            <person name="Eguiarte L.E."/>
        </authorList>
    </citation>
    <scope>NUCLEOTIDE SEQUENCE [LARGE SCALE GENOMIC DNA]</scope>
    <source>
        <strain evidence="1">JBR-2021</strain>
    </source>
</reference>
<protein>
    <submittedName>
        <fullName evidence="1">Uncharacterized protein</fullName>
    </submittedName>
</protein>
<organism evidence="1 2">
    <name type="scientific">Cucurbita argyrosperma subsp. sororia</name>
    <dbReference type="NCBI Taxonomy" id="37648"/>
    <lineage>
        <taxon>Eukaryota</taxon>
        <taxon>Viridiplantae</taxon>
        <taxon>Streptophyta</taxon>
        <taxon>Embryophyta</taxon>
        <taxon>Tracheophyta</taxon>
        <taxon>Spermatophyta</taxon>
        <taxon>Magnoliopsida</taxon>
        <taxon>eudicotyledons</taxon>
        <taxon>Gunneridae</taxon>
        <taxon>Pentapetalae</taxon>
        <taxon>rosids</taxon>
        <taxon>fabids</taxon>
        <taxon>Cucurbitales</taxon>
        <taxon>Cucurbitaceae</taxon>
        <taxon>Cucurbiteae</taxon>
        <taxon>Cucurbita</taxon>
    </lineage>
</organism>
<evidence type="ECO:0000313" key="1">
    <source>
        <dbReference type="EMBL" id="KAG6605509.1"/>
    </source>
</evidence>
<feature type="non-terminal residue" evidence="1">
    <location>
        <position position="1"/>
    </location>
</feature>
<accession>A0AAV6P3V3</accession>
<sequence length="100" mass="11194">MISWEIHSPALWLPDEDLCPRWNWIMLPPGVISLTRLYPGKLYIGNYYLTGSCKCLSICSLDYTSKTGSFLPLGSDRSMEFLASLGDNHSSLGLLPVQIQ</sequence>
<keyword evidence="2" id="KW-1185">Reference proteome</keyword>
<proteinExistence type="predicted"/>
<dbReference type="EMBL" id="JAGKQH010000002">
    <property type="protein sequence ID" value="KAG6605509.1"/>
    <property type="molecule type" value="Genomic_DNA"/>
</dbReference>
<comment type="caution">
    <text evidence="1">The sequence shown here is derived from an EMBL/GenBank/DDBJ whole genome shotgun (WGS) entry which is preliminary data.</text>
</comment>
<evidence type="ECO:0000313" key="2">
    <source>
        <dbReference type="Proteomes" id="UP000685013"/>
    </source>
</evidence>
<gene>
    <name evidence="1" type="ORF">SDJN03_02826</name>
</gene>
<name>A0AAV6P3V3_9ROSI</name>
<dbReference type="AlphaFoldDB" id="A0AAV6P3V3"/>